<evidence type="ECO:0000313" key="9">
    <source>
        <dbReference type="Proteomes" id="UP000675379"/>
    </source>
</evidence>
<comment type="subcellular location">
    <subcellularLocation>
        <location evidence="1">Cell membrane</location>
        <topology evidence="1">Multi-pass membrane protein</topology>
    </subcellularLocation>
</comment>
<dbReference type="PANTHER" id="PTHR33545:SF9">
    <property type="entry name" value="UPF0750 MEMBRANE PROTEIN YITE"/>
    <property type="match status" value="1"/>
</dbReference>
<dbReference type="InterPro" id="IPR019264">
    <property type="entry name" value="DUF2179"/>
</dbReference>
<feature type="transmembrane region" description="Helical" evidence="6">
    <location>
        <begin position="45"/>
        <end position="67"/>
    </location>
</feature>
<evidence type="ECO:0000256" key="1">
    <source>
        <dbReference type="ARBA" id="ARBA00004651"/>
    </source>
</evidence>
<dbReference type="Proteomes" id="UP000675379">
    <property type="component" value="Unassembled WGS sequence"/>
</dbReference>
<sequence length="286" mass="31242">MKAYRSYFFITLGAMLVAMAIQLFFIPNQIAPGGVSGIGLILNRLIPAVSVSTYVLGLNILLFIVAFRILGGGFGFKTLYASFSLSIFMWILENVIRPANITEDLMLASLVGILLLGTGLGLVFNQDASTGGTDIVAKILQKYFHLSMGLSMTLIDLLVVLLVALMFGLERGLYAGLATFLNGVVINRVVGGFNEKKQVFIISSEKEKIRAFIVHEIERGATIFTGEGAFSGESNYVIYSVLSTKEFVRLKTFLRENVPEAFITVSSTTEVLGQGFSLPKRPKDKQ</sequence>
<keyword evidence="9" id="KW-1185">Reference proteome</keyword>
<dbReference type="Pfam" id="PF10035">
    <property type="entry name" value="DUF2179"/>
    <property type="match status" value="1"/>
</dbReference>
<dbReference type="InterPro" id="IPR003740">
    <property type="entry name" value="YitT"/>
</dbReference>
<feature type="transmembrane region" description="Helical" evidence="6">
    <location>
        <begin position="105"/>
        <end position="124"/>
    </location>
</feature>
<name>A0A941CT37_9CLOT</name>
<reference evidence="8" key="1">
    <citation type="submission" date="2021-04" db="EMBL/GenBank/DDBJ databases">
        <title>Proteiniclasticum sedimins sp. nov., an obligate anaerobic bacterium isolated from anaerobic sludge.</title>
        <authorList>
            <person name="Liu J."/>
        </authorList>
    </citation>
    <scope>NUCLEOTIDE SEQUENCE</scope>
    <source>
        <strain evidence="8">BAD-10</strain>
    </source>
</reference>
<dbReference type="PANTHER" id="PTHR33545">
    <property type="entry name" value="UPF0750 MEMBRANE PROTEIN YITT-RELATED"/>
    <property type="match status" value="1"/>
</dbReference>
<comment type="caution">
    <text evidence="8">The sequence shown here is derived from an EMBL/GenBank/DDBJ whole genome shotgun (WGS) entry which is preliminary data.</text>
</comment>
<feature type="transmembrane region" description="Helical" evidence="6">
    <location>
        <begin position="173"/>
        <end position="190"/>
    </location>
</feature>
<dbReference type="InterPro" id="IPR051461">
    <property type="entry name" value="UPF0750_membrane"/>
</dbReference>
<protein>
    <submittedName>
        <fullName evidence="8">YitT family protein</fullName>
    </submittedName>
</protein>
<dbReference type="PIRSF" id="PIRSF006483">
    <property type="entry name" value="Membrane_protein_YitT"/>
    <property type="match status" value="1"/>
</dbReference>
<dbReference type="GO" id="GO:0005886">
    <property type="term" value="C:plasma membrane"/>
    <property type="evidence" value="ECO:0007669"/>
    <property type="project" value="UniProtKB-SubCell"/>
</dbReference>
<feature type="transmembrane region" description="Helical" evidence="6">
    <location>
        <begin position="74"/>
        <end position="93"/>
    </location>
</feature>
<keyword evidence="5 6" id="KW-0472">Membrane</keyword>
<evidence type="ECO:0000259" key="7">
    <source>
        <dbReference type="Pfam" id="PF10035"/>
    </source>
</evidence>
<dbReference type="Pfam" id="PF02588">
    <property type="entry name" value="YitT_membrane"/>
    <property type="match status" value="1"/>
</dbReference>
<dbReference type="AlphaFoldDB" id="A0A941CT37"/>
<organism evidence="8 9">
    <name type="scientific">Proteiniclasticum sediminis</name>
    <dbReference type="NCBI Taxonomy" id="2804028"/>
    <lineage>
        <taxon>Bacteria</taxon>
        <taxon>Bacillati</taxon>
        <taxon>Bacillota</taxon>
        <taxon>Clostridia</taxon>
        <taxon>Eubacteriales</taxon>
        <taxon>Clostridiaceae</taxon>
        <taxon>Proteiniclasticum</taxon>
    </lineage>
</organism>
<keyword evidence="3 6" id="KW-0812">Transmembrane</keyword>
<keyword evidence="2" id="KW-1003">Cell membrane</keyword>
<evidence type="ECO:0000256" key="3">
    <source>
        <dbReference type="ARBA" id="ARBA00022692"/>
    </source>
</evidence>
<evidence type="ECO:0000256" key="4">
    <source>
        <dbReference type="ARBA" id="ARBA00022989"/>
    </source>
</evidence>
<feature type="domain" description="DUF2179" evidence="7">
    <location>
        <begin position="219"/>
        <end position="273"/>
    </location>
</feature>
<feature type="transmembrane region" description="Helical" evidence="6">
    <location>
        <begin position="7"/>
        <end position="25"/>
    </location>
</feature>
<evidence type="ECO:0000256" key="5">
    <source>
        <dbReference type="ARBA" id="ARBA00023136"/>
    </source>
</evidence>
<accession>A0A941CT37</accession>
<dbReference type="Gene3D" id="3.30.70.120">
    <property type="match status" value="1"/>
</dbReference>
<evidence type="ECO:0000313" key="8">
    <source>
        <dbReference type="EMBL" id="MBR0577069.1"/>
    </source>
</evidence>
<proteinExistence type="predicted"/>
<feature type="transmembrane region" description="Helical" evidence="6">
    <location>
        <begin position="144"/>
        <end position="167"/>
    </location>
</feature>
<gene>
    <name evidence="8" type="ORF">KCG48_12165</name>
</gene>
<dbReference type="InterPro" id="IPR015867">
    <property type="entry name" value="N-reg_PII/ATP_PRibTrfase_C"/>
</dbReference>
<evidence type="ECO:0000256" key="6">
    <source>
        <dbReference type="SAM" id="Phobius"/>
    </source>
</evidence>
<dbReference type="EMBL" id="JAGSCS010000019">
    <property type="protein sequence ID" value="MBR0577069.1"/>
    <property type="molecule type" value="Genomic_DNA"/>
</dbReference>
<dbReference type="CDD" id="cd16380">
    <property type="entry name" value="YitT_C"/>
    <property type="match status" value="1"/>
</dbReference>
<keyword evidence="4 6" id="KW-1133">Transmembrane helix</keyword>
<evidence type="ECO:0000256" key="2">
    <source>
        <dbReference type="ARBA" id="ARBA00022475"/>
    </source>
</evidence>
<dbReference type="RefSeq" id="WP_211802487.1">
    <property type="nucleotide sequence ID" value="NZ_JAGSCS010000019.1"/>
</dbReference>